<name>A0A2S7IJD2_9BACT</name>
<dbReference type="SUPFAM" id="SSF56037">
    <property type="entry name" value="PheT/TilS domain"/>
    <property type="match status" value="1"/>
</dbReference>
<organism evidence="2 3">
    <name type="scientific">Siphonobacter curvatus</name>
    <dbReference type="NCBI Taxonomy" id="2094562"/>
    <lineage>
        <taxon>Bacteria</taxon>
        <taxon>Pseudomonadati</taxon>
        <taxon>Bacteroidota</taxon>
        <taxon>Cytophagia</taxon>
        <taxon>Cytophagales</taxon>
        <taxon>Cytophagaceae</taxon>
        <taxon>Siphonobacter</taxon>
    </lineage>
</organism>
<dbReference type="NCBIfam" id="TIGR02433">
    <property type="entry name" value="lysidine_TilS_C"/>
    <property type="match status" value="1"/>
</dbReference>
<evidence type="ECO:0000313" key="2">
    <source>
        <dbReference type="EMBL" id="PQA56386.1"/>
    </source>
</evidence>
<dbReference type="GO" id="GO:0008033">
    <property type="term" value="P:tRNA processing"/>
    <property type="evidence" value="ECO:0007669"/>
    <property type="project" value="InterPro"/>
</dbReference>
<evidence type="ECO:0000259" key="1">
    <source>
        <dbReference type="SMART" id="SM00977"/>
    </source>
</evidence>
<dbReference type="SMART" id="SM00977">
    <property type="entry name" value="TilS_C"/>
    <property type="match status" value="1"/>
</dbReference>
<dbReference type="Proteomes" id="UP000239590">
    <property type="component" value="Unassembled WGS sequence"/>
</dbReference>
<dbReference type="Pfam" id="PF11734">
    <property type="entry name" value="TilS_C"/>
    <property type="match status" value="1"/>
</dbReference>
<dbReference type="InterPro" id="IPR012796">
    <property type="entry name" value="Lysidine-tRNA-synth_C"/>
</dbReference>
<dbReference type="EMBL" id="PTRA01000003">
    <property type="protein sequence ID" value="PQA56386.1"/>
    <property type="molecule type" value="Genomic_DNA"/>
</dbReference>
<dbReference type="AlphaFoldDB" id="A0A2S7IJD2"/>
<sequence>MEAAERFIAQQLQSWQQHVAQTHELSFESLDAFPEPLFVLAETLKAYDFSYPQCQAIYQNRMAQPGTRYFSARYELILDRQRWLLELRQASSHAVQTLPDAPAIRYTPFFSLTLQRLENFSWKANPLVAYLDAAALIFPLTLRIWQPGDWFCPLGLGGKRQKVSDFLVNQKVPRTEKDRVYVLESQGQIAWIVGYRVDERFKITEKTQTAVRVEINPEQSLAETTFS</sequence>
<evidence type="ECO:0000313" key="3">
    <source>
        <dbReference type="Proteomes" id="UP000239590"/>
    </source>
</evidence>
<feature type="domain" description="Lysidine-tRNA(Ile) synthetase C-terminal" evidence="1">
    <location>
        <begin position="140"/>
        <end position="213"/>
    </location>
</feature>
<proteinExistence type="predicted"/>
<gene>
    <name evidence="2" type="ORF">C5O19_17755</name>
</gene>
<accession>A0A2S7IJD2</accession>
<dbReference type="GO" id="GO:0005524">
    <property type="term" value="F:ATP binding"/>
    <property type="evidence" value="ECO:0007669"/>
    <property type="project" value="InterPro"/>
</dbReference>
<protein>
    <recommendedName>
        <fullName evidence="1">Lysidine-tRNA(Ile) synthetase C-terminal domain-containing protein</fullName>
    </recommendedName>
</protein>
<dbReference type="GO" id="GO:0005737">
    <property type="term" value="C:cytoplasm"/>
    <property type="evidence" value="ECO:0007669"/>
    <property type="project" value="InterPro"/>
</dbReference>
<comment type="caution">
    <text evidence="2">The sequence shown here is derived from an EMBL/GenBank/DDBJ whole genome shotgun (WGS) entry which is preliminary data.</text>
</comment>
<keyword evidence="3" id="KW-1185">Reference proteome</keyword>
<dbReference type="GO" id="GO:0016879">
    <property type="term" value="F:ligase activity, forming carbon-nitrogen bonds"/>
    <property type="evidence" value="ECO:0007669"/>
    <property type="project" value="InterPro"/>
</dbReference>
<reference evidence="3" key="1">
    <citation type="submission" date="2018-02" db="EMBL/GenBank/DDBJ databases">
        <title>Genome sequencing of Solimonas sp. HR-BB.</title>
        <authorList>
            <person name="Lee Y."/>
            <person name="Jeon C.O."/>
        </authorList>
    </citation>
    <scope>NUCLEOTIDE SEQUENCE [LARGE SCALE GENOMIC DNA]</scope>
    <source>
        <strain evidence="3">HR-U</strain>
    </source>
</reference>